<dbReference type="EMBL" id="CP022657">
    <property type="protein sequence ID" value="ASS75449.1"/>
    <property type="molecule type" value="Genomic_DNA"/>
</dbReference>
<dbReference type="RefSeq" id="WP_094236696.1">
    <property type="nucleotide sequence ID" value="NZ_CP022657.1"/>
</dbReference>
<dbReference type="Gene3D" id="3.40.50.720">
    <property type="entry name" value="NAD(P)-binding Rossmann-like Domain"/>
    <property type="match status" value="1"/>
</dbReference>
<evidence type="ECO:0008006" key="3">
    <source>
        <dbReference type="Google" id="ProtNLM"/>
    </source>
</evidence>
<protein>
    <recommendedName>
        <fullName evidence="3">YcaO domain-containing protein</fullName>
    </recommendedName>
</protein>
<gene>
    <name evidence="1" type="ORF">CIG75_10995</name>
</gene>
<reference evidence="1 2" key="1">
    <citation type="journal article" date="2015" name="Int. J. Syst. Evol. Microbiol.">
        <title>Tumebacillus algifaecis sp. nov., isolated from decomposing algal scum.</title>
        <authorList>
            <person name="Wu Y.F."/>
            <person name="Zhang B."/>
            <person name="Xing P."/>
            <person name="Wu Q.L."/>
            <person name="Liu S.J."/>
        </authorList>
    </citation>
    <scope>NUCLEOTIDE SEQUENCE [LARGE SCALE GENOMIC DNA]</scope>
    <source>
        <strain evidence="1 2">THMBR28</strain>
    </source>
</reference>
<keyword evidence="2" id="KW-1185">Reference proteome</keyword>
<dbReference type="Proteomes" id="UP000214688">
    <property type="component" value="Chromosome"/>
</dbReference>
<proteinExistence type="predicted"/>
<dbReference type="AlphaFoldDB" id="A0A223D117"/>
<dbReference type="KEGG" id="tab:CIG75_10995"/>
<evidence type="ECO:0000313" key="2">
    <source>
        <dbReference type="Proteomes" id="UP000214688"/>
    </source>
</evidence>
<evidence type="ECO:0000313" key="1">
    <source>
        <dbReference type="EMBL" id="ASS75449.1"/>
    </source>
</evidence>
<organism evidence="1 2">
    <name type="scientific">Tumebacillus algifaecis</name>
    <dbReference type="NCBI Taxonomy" id="1214604"/>
    <lineage>
        <taxon>Bacteria</taxon>
        <taxon>Bacillati</taxon>
        <taxon>Bacillota</taxon>
        <taxon>Bacilli</taxon>
        <taxon>Bacillales</taxon>
        <taxon>Alicyclobacillaceae</taxon>
        <taxon>Tumebacillus</taxon>
    </lineage>
</organism>
<dbReference type="Gene3D" id="3.90.930.60">
    <property type="match status" value="1"/>
</dbReference>
<accession>A0A223D117</accession>
<name>A0A223D117_9BACL</name>
<sequence length="621" mass="69768">MKPKYKPHVHYAATDEGVYFRTWTNEFVIKGQTIYQWVEQVFPYLTGERTLDELVAPLPEAQANFVRTLVHELVRRGVVIDATSDSEVPISESEQTLYKQSLLFLEDQASNGRELFRRYRDRQVLLTGSGLSFRALVRALIKMGLRAPMIAETDDAELRNWIDRWKERDAAFDPAWITAGRKDTWLREQTERPSLVVHVSDAYEEAAVGQLIDVCAELKIPALIGTQLSGLGVIGPLLDEEATTSWHCLLDRFVPLGERLVESESPIFQVMIGNVAALEAFKAITALDTLSVRDQVALIDPRELEAKHHRLWPSPLQRPGKSSAEQGMERFLQVQEAEPLRDFLGHLEEIKDDRVGVLSLLHPGDLWQLPFAHAQAVVRLPGAVDGRALAVVTGGEQIDEAMEMAVREGLTAYARFVEEQVSSVNLSIDAAWSHGRDVHEWQGRGILQALIERAGRLGTRLEEFTGVRLEANVEQSFLKMLTLRYGLQVRLFAVDLGVSSAHQVRIWCDNQWIASGIGRTRREALKAALLQALSACQLQENHPERAAAATAEPAQLPERVEQVEWVPEAESLTWQAWNSEMHEQLLFQGITVVSMPWLVDEAPLQYGVLIGQIGLEEVSAR</sequence>
<dbReference type="OrthoDB" id="2369163at2"/>